<dbReference type="SUPFAM" id="SSF53590">
    <property type="entry name" value="Nucleoside hydrolase"/>
    <property type="match status" value="1"/>
</dbReference>
<evidence type="ECO:0000259" key="3">
    <source>
        <dbReference type="Pfam" id="PF01156"/>
    </source>
</evidence>
<dbReference type="PANTHER" id="PTHR12304">
    <property type="entry name" value="INOSINE-URIDINE PREFERRING NUCLEOSIDE HYDROLASE"/>
    <property type="match status" value="1"/>
</dbReference>
<dbReference type="RefSeq" id="WP_228769806.1">
    <property type="nucleotide sequence ID" value="NZ_FNDV01000009.1"/>
</dbReference>
<keyword evidence="5" id="KW-1185">Reference proteome</keyword>
<evidence type="ECO:0000313" key="4">
    <source>
        <dbReference type="EMBL" id="SDO65589.1"/>
    </source>
</evidence>
<sequence length="321" mass="33141">MRLIVDTDPGIDDALALLFLAAQPDTEIVAVGSVHGNASAQQTAVNARQVLDLAGLTGVPVAVGAWRPLAQPLQTAEFVHGADGLAGRGGLLGKQTWGGESAAEQLVRLARANPGELTLLALGPLTNVALALLLEPDLPRLLRKVVVLVGAVGVPGNLTPYADANAFHDPEAADLVLGGGFTLTAVGLNATEAARADGAWLDALSESSEPRAQFAAAVLAHYVDFYTNMFGLRVATLHDPLAAAITVDPGLATYEQMVVGVELGGVHTRGQTLADLRPLSSDAHIANSFAAGRSPVSVVTTVNADVFLDRLLNTLINPTQV</sequence>
<dbReference type="Proteomes" id="UP000199651">
    <property type="component" value="Unassembled WGS sequence"/>
</dbReference>
<dbReference type="InterPro" id="IPR036452">
    <property type="entry name" value="Ribo_hydro-like"/>
</dbReference>
<feature type="domain" description="Inosine/uridine-preferring nucleoside hydrolase" evidence="3">
    <location>
        <begin position="3"/>
        <end position="308"/>
    </location>
</feature>
<dbReference type="EMBL" id="FNJB01000004">
    <property type="protein sequence ID" value="SDO65589.1"/>
    <property type="molecule type" value="Genomic_DNA"/>
</dbReference>
<dbReference type="GO" id="GO:0006152">
    <property type="term" value="P:purine nucleoside catabolic process"/>
    <property type="evidence" value="ECO:0007669"/>
    <property type="project" value="TreeGrafter"/>
</dbReference>
<evidence type="ECO:0000313" key="5">
    <source>
        <dbReference type="Proteomes" id="UP000199651"/>
    </source>
</evidence>
<dbReference type="InterPro" id="IPR001910">
    <property type="entry name" value="Inosine/uridine_hydrolase_dom"/>
</dbReference>
<dbReference type="InterPro" id="IPR023186">
    <property type="entry name" value="IUNH"/>
</dbReference>
<evidence type="ECO:0000256" key="1">
    <source>
        <dbReference type="ARBA" id="ARBA00022801"/>
    </source>
</evidence>
<dbReference type="Pfam" id="PF01156">
    <property type="entry name" value="IU_nuc_hydro"/>
    <property type="match status" value="1"/>
</dbReference>
<keyword evidence="2" id="KW-0326">Glycosidase</keyword>
<gene>
    <name evidence="4" type="ORF">SAMN05192558_10484</name>
</gene>
<reference evidence="5" key="1">
    <citation type="submission" date="2016-10" db="EMBL/GenBank/DDBJ databases">
        <authorList>
            <person name="Varghese N."/>
            <person name="Submissions S."/>
        </authorList>
    </citation>
    <scope>NUCLEOTIDE SEQUENCE [LARGE SCALE GENOMIC DNA]</scope>
    <source>
        <strain evidence="5">IBRC-M 10655</strain>
    </source>
</reference>
<protein>
    <submittedName>
        <fullName evidence="4">Purine nucleosidase</fullName>
    </submittedName>
</protein>
<accession>A0A1H0LBE8</accession>
<dbReference type="GO" id="GO:0005829">
    <property type="term" value="C:cytosol"/>
    <property type="evidence" value="ECO:0007669"/>
    <property type="project" value="TreeGrafter"/>
</dbReference>
<keyword evidence="1" id="KW-0378">Hydrolase</keyword>
<dbReference type="AlphaFoldDB" id="A0A1H0LBE8"/>
<dbReference type="STRING" id="504798.SAMN05421871_109213"/>
<proteinExistence type="predicted"/>
<organism evidence="4 5">
    <name type="scientific">Actinokineospora alba</name>
    <dbReference type="NCBI Taxonomy" id="504798"/>
    <lineage>
        <taxon>Bacteria</taxon>
        <taxon>Bacillati</taxon>
        <taxon>Actinomycetota</taxon>
        <taxon>Actinomycetes</taxon>
        <taxon>Pseudonocardiales</taxon>
        <taxon>Pseudonocardiaceae</taxon>
        <taxon>Actinokineospora</taxon>
    </lineage>
</organism>
<dbReference type="Gene3D" id="3.90.245.10">
    <property type="entry name" value="Ribonucleoside hydrolase-like"/>
    <property type="match status" value="1"/>
</dbReference>
<evidence type="ECO:0000256" key="2">
    <source>
        <dbReference type="ARBA" id="ARBA00023295"/>
    </source>
</evidence>
<name>A0A1H0LBE8_9PSEU</name>
<dbReference type="GO" id="GO:0008477">
    <property type="term" value="F:purine nucleosidase activity"/>
    <property type="evidence" value="ECO:0007669"/>
    <property type="project" value="TreeGrafter"/>
</dbReference>
<dbReference type="PANTHER" id="PTHR12304:SF4">
    <property type="entry name" value="URIDINE NUCLEOSIDASE"/>
    <property type="match status" value="1"/>
</dbReference>